<accession>L8Y168</accession>
<proteinExistence type="predicted"/>
<name>L8Y168_9GAMM</name>
<dbReference type="HOGENOM" id="CLU_3223839_0_0_6"/>
<dbReference type="AlphaFoldDB" id="L8Y168"/>
<evidence type="ECO:0000313" key="1">
    <source>
        <dbReference type="EMBL" id="ELV08246.1"/>
    </source>
</evidence>
<protein>
    <submittedName>
        <fullName evidence="1">Uncharacterized protein</fullName>
    </submittedName>
</protein>
<gene>
    <name evidence="1" type="ORF">F387_00489</name>
</gene>
<dbReference type="Proteomes" id="UP000011617">
    <property type="component" value="Unassembled WGS sequence"/>
</dbReference>
<reference evidence="1 2" key="1">
    <citation type="journal article" date="2013" name="Genome Announc.">
        <title>Complete Genome Sequence of Wohlfahrtiimonas chitiniclastica Strain SH04, Isolated from Chrysomya megacephala Collected from Pudong International Airport in China.</title>
        <authorList>
            <person name="Cao X.M."/>
            <person name="Chen T."/>
            <person name="Xu L.Z."/>
            <person name="Yao L.S."/>
            <person name="Qi J."/>
            <person name="Zhang X.L."/>
            <person name="Yan Q.L."/>
            <person name="Deng Y.H."/>
            <person name="Guo T.Y."/>
            <person name="Wang J."/>
            <person name="Hu K.X."/>
            <person name="Xu B.L."/>
        </authorList>
    </citation>
    <scope>NUCLEOTIDE SEQUENCE [LARGE SCALE GENOMIC DNA]</scope>
    <source>
        <strain evidence="1 2">SH04</strain>
    </source>
</reference>
<dbReference type="EMBL" id="AOBV01000006">
    <property type="protein sequence ID" value="ELV08246.1"/>
    <property type="molecule type" value="Genomic_DNA"/>
</dbReference>
<keyword evidence="2" id="KW-1185">Reference proteome</keyword>
<sequence>MPNHCALQFINQNLGFALILRRDGHLYFGIKIVIDNAKRNVAEF</sequence>
<evidence type="ECO:0000313" key="2">
    <source>
        <dbReference type="Proteomes" id="UP000011617"/>
    </source>
</evidence>
<comment type="caution">
    <text evidence="1">The sequence shown here is derived from an EMBL/GenBank/DDBJ whole genome shotgun (WGS) entry which is preliminary data.</text>
</comment>
<organism evidence="1 2">
    <name type="scientific">Wohlfahrtiimonas chitiniclastica SH04</name>
    <dbReference type="NCBI Taxonomy" id="1261130"/>
    <lineage>
        <taxon>Bacteria</taxon>
        <taxon>Pseudomonadati</taxon>
        <taxon>Pseudomonadota</taxon>
        <taxon>Gammaproteobacteria</taxon>
        <taxon>Cardiobacteriales</taxon>
        <taxon>Ignatzschineriaceae</taxon>
        <taxon>Wohlfahrtiimonas</taxon>
    </lineage>
</organism>